<reference evidence="1 2" key="1">
    <citation type="submission" date="2016-09" db="EMBL/GenBank/DDBJ databases">
        <title>Lactobacillus reuteri KLR3005, genome sequencing and assembly.</title>
        <authorList>
            <person name="Lee J.-Y."/>
            <person name="Kim E.B."/>
            <person name="Choi Y.-J."/>
        </authorList>
    </citation>
    <scope>NUCLEOTIDE SEQUENCE [LARGE SCALE GENOMIC DNA]</scope>
    <source>
        <strain evidence="1 2">KLR3005</strain>
    </source>
</reference>
<proteinExistence type="predicted"/>
<dbReference type="RefSeq" id="WP_003674737.1">
    <property type="nucleotide sequence ID" value="NZ_CABFNG010000087.1"/>
</dbReference>
<dbReference type="Proteomes" id="UP000194286">
    <property type="component" value="Unassembled WGS sequence"/>
</dbReference>
<dbReference type="GO" id="GO:0016747">
    <property type="term" value="F:acyltransferase activity, transferring groups other than amino-acyl groups"/>
    <property type="evidence" value="ECO:0007669"/>
    <property type="project" value="InterPro"/>
</dbReference>
<evidence type="ECO:0000313" key="2">
    <source>
        <dbReference type="Proteomes" id="UP000194286"/>
    </source>
</evidence>
<dbReference type="AlphaFoldDB" id="A0A1Y2UWS0"/>
<accession>A0A1Y2UWS0</accession>
<dbReference type="InterPro" id="IPR002656">
    <property type="entry name" value="Acyl_transf_3_dom"/>
</dbReference>
<name>A0A1Y2UWS0_LIMRT</name>
<protein>
    <submittedName>
        <fullName evidence="1">Uncharacterized protein</fullName>
    </submittedName>
</protein>
<comment type="caution">
    <text evidence="1">The sequence shown here is derived from an EMBL/GenBank/DDBJ whole genome shotgun (WGS) entry which is preliminary data.</text>
</comment>
<organism evidence="1 2">
    <name type="scientific">Limosilactobacillus reuteri</name>
    <name type="common">Lactobacillus reuteri</name>
    <dbReference type="NCBI Taxonomy" id="1598"/>
    <lineage>
        <taxon>Bacteria</taxon>
        <taxon>Bacillati</taxon>
        <taxon>Bacillota</taxon>
        <taxon>Bacilli</taxon>
        <taxon>Lactobacillales</taxon>
        <taxon>Lactobacillaceae</taxon>
        <taxon>Limosilactobacillus</taxon>
    </lineage>
</organism>
<sequence length="371" mass="43240">MIIRNKRNSSIELLRILSMFVIVIHHYAYHSTFNWQVYNSQYTGTLKVNLFLHFIGKLGVDTFVIIGAYFLCEKRFTFKRPINLILTTMFYSFGIWITLTYVLKVKLSIPLSWREILLPFPLPSGYWFVYSYVIMLLAMPFLNIIIRALNRAQLIMLIMELIILWSFLVIGFIIFGGKPNTEINDLGFTQTTFFTLLYFIAAYIRKYSGNILNSKKYTAIGSLISLFLVVFCSYLANSQRTFNLILATFDTNGPLVILSSIFIFSFFRNCSLNSEVINYIANSMFGVYLIHEDSFIRPIIWRQLISSRLYEQSGINYLLAGLGYSLLVFIICIIIDIICRRLIFKRVIDNLTYHITKIFNKSEALILHKYS</sequence>
<evidence type="ECO:0000313" key="1">
    <source>
        <dbReference type="EMBL" id="OTA89583.1"/>
    </source>
</evidence>
<dbReference type="EMBL" id="MIMU01000009">
    <property type="protein sequence ID" value="OTA89583.1"/>
    <property type="molecule type" value="Genomic_DNA"/>
</dbReference>
<dbReference type="Pfam" id="PF01757">
    <property type="entry name" value="Acyl_transf_3"/>
    <property type="match status" value="1"/>
</dbReference>
<gene>
    <name evidence="1" type="ORF">BHL82_10690</name>
</gene>